<dbReference type="STRING" id="490189.SAMN02927903_00728"/>
<dbReference type="AlphaFoldDB" id="A0A1G5D379"/>
<protein>
    <recommendedName>
        <fullName evidence="4">Lipoprotein</fullName>
    </recommendedName>
</protein>
<dbReference type="Proteomes" id="UP000199354">
    <property type="component" value="Unassembled WGS sequence"/>
</dbReference>
<gene>
    <name evidence="2" type="ORF">SAMN02927903_00728</name>
</gene>
<dbReference type="RefSeq" id="WP_139149596.1">
    <property type="nucleotide sequence ID" value="NZ_FMVF01000003.1"/>
</dbReference>
<evidence type="ECO:0008006" key="4">
    <source>
        <dbReference type="Google" id="ProtNLM"/>
    </source>
</evidence>
<accession>A0A1G5D379</accession>
<feature type="signal peptide" evidence="1">
    <location>
        <begin position="1"/>
        <end position="25"/>
    </location>
</feature>
<evidence type="ECO:0000313" key="3">
    <source>
        <dbReference type="Proteomes" id="UP000199354"/>
    </source>
</evidence>
<organism evidence="2 3">
    <name type="scientific">Flavobacterium caeni</name>
    <dbReference type="NCBI Taxonomy" id="490189"/>
    <lineage>
        <taxon>Bacteria</taxon>
        <taxon>Pseudomonadati</taxon>
        <taxon>Bacteroidota</taxon>
        <taxon>Flavobacteriia</taxon>
        <taxon>Flavobacteriales</taxon>
        <taxon>Flavobacteriaceae</taxon>
        <taxon>Flavobacterium</taxon>
    </lineage>
</organism>
<evidence type="ECO:0000313" key="2">
    <source>
        <dbReference type="EMBL" id="SCY09096.1"/>
    </source>
</evidence>
<reference evidence="2 3" key="1">
    <citation type="submission" date="2016-10" db="EMBL/GenBank/DDBJ databases">
        <authorList>
            <person name="de Groot N.N."/>
        </authorList>
    </citation>
    <scope>NUCLEOTIDE SEQUENCE [LARGE SCALE GENOMIC DNA]</scope>
    <source>
        <strain evidence="2 3">CGMCC 1.7031</strain>
    </source>
</reference>
<keyword evidence="3" id="KW-1185">Reference proteome</keyword>
<proteinExistence type="predicted"/>
<name>A0A1G5D379_9FLAO</name>
<keyword evidence="1" id="KW-0732">Signal</keyword>
<dbReference type="PROSITE" id="PS51257">
    <property type="entry name" value="PROKAR_LIPOPROTEIN"/>
    <property type="match status" value="1"/>
</dbReference>
<feature type="chain" id="PRO_5011448864" description="Lipoprotein" evidence="1">
    <location>
        <begin position="26"/>
        <end position="141"/>
    </location>
</feature>
<dbReference type="OrthoDB" id="277629at2"/>
<sequence length="141" mass="15937">MISKVLVGGLAMVSCVGCSSFNTLASYTQIKEEDGYYKIVNAEAGIETVTFHDFKFATNRSSFKKLNANRPVFNNILVYGRTVDEPYEYYLLYNPKSASNAAYMSKDTLVGGKRFVLAISKEAPAEDRKFLFDRMFQYITD</sequence>
<dbReference type="EMBL" id="FMVF01000003">
    <property type="protein sequence ID" value="SCY09096.1"/>
    <property type="molecule type" value="Genomic_DNA"/>
</dbReference>
<evidence type="ECO:0000256" key="1">
    <source>
        <dbReference type="SAM" id="SignalP"/>
    </source>
</evidence>